<protein>
    <submittedName>
        <fullName evidence="1">Uncharacterized protein</fullName>
    </submittedName>
</protein>
<evidence type="ECO:0000313" key="2">
    <source>
        <dbReference type="Proteomes" id="UP000008392"/>
    </source>
</evidence>
<sequence length="94" mass="10634">MARRILCYAPGAIRPILKRPATAGQYMEETAVEKNIKHSKKEIQKKMQPVNPAERWTGHALDGSQQLDIVEEQMYVNEPGTTIDQPLVPQKPPK</sequence>
<name>G0AD59_COLFT</name>
<reference evidence="1 2" key="3">
    <citation type="journal article" date="2008" name="FEMS Microbiol. Ecol.">
        <title>Identification and characterization of genes underlying chitinolysis in Collimonas fungivorans Ter331.</title>
        <authorList>
            <person name="Fritsche K."/>
            <person name="de Boer W."/>
            <person name="Gerards S."/>
            <person name="van den Berg M."/>
            <person name="van Veen J.A."/>
            <person name="Leveau J.H."/>
        </authorList>
    </citation>
    <scope>NUCLEOTIDE SEQUENCE [LARGE SCALE GENOMIC DNA]</scope>
    <source>
        <strain evidence="1 2">Ter331</strain>
    </source>
</reference>
<dbReference type="EMBL" id="CP002745">
    <property type="protein sequence ID" value="AEK63243.1"/>
    <property type="molecule type" value="Genomic_DNA"/>
</dbReference>
<organism evidence="1 2">
    <name type="scientific">Collimonas fungivorans (strain Ter331)</name>
    <dbReference type="NCBI Taxonomy" id="1005048"/>
    <lineage>
        <taxon>Bacteria</taxon>
        <taxon>Pseudomonadati</taxon>
        <taxon>Pseudomonadota</taxon>
        <taxon>Betaproteobacteria</taxon>
        <taxon>Burkholderiales</taxon>
        <taxon>Oxalobacteraceae</taxon>
        <taxon>Collimonas</taxon>
    </lineage>
</organism>
<reference evidence="1 2" key="2">
    <citation type="journal article" date="2006" name="J. Microbiol. Methods">
        <title>Genomic flank-sequencing of plasposon insertion sites for rapid identification of functional genes.</title>
        <authorList>
            <person name="Leveau J.H."/>
            <person name="Gerards S."/>
            <person name="Fritsche K."/>
            <person name="Zondag G."/>
            <person name="van Veen J.A."/>
        </authorList>
    </citation>
    <scope>NUCLEOTIDE SEQUENCE [LARGE SCALE GENOMIC DNA]</scope>
    <source>
        <strain evidence="1 2">Ter331</strain>
    </source>
</reference>
<dbReference type="KEGG" id="cfu:CFU_3419"/>
<dbReference type="AlphaFoldDB" id="G0AD59"/>
<reference evidence="1 2" key="4">
    <citation type="journal article" date="2010" name="Environ. Microbiol.">
        <title>The bacterial genus Collimonas: mycophagy, weathering and other adaptive solutions to life in oligotrophic soil environments.</title>
        <authorList>
            <person name="Leveau J.H."/>
            <person name="Uroz S."/>
            <person name="de Boer W."/>
        </authorList>
    </citation>
    <scope>NUCLEOTIDE SEQUENCE [LARGE SCALE GENOMIC DNA]</scope>
    <source>
        <strain evidence="1 2">Ter331</strain>
    </source>
</reference>
<dbReference type="STRING" id="1005048.CFU_3419"/>
<keyword evidence="2" id="KW-1185">Reference proteome</keyword>
<dbReference type="Proteomes" id="UP000008392">
    <property type="component" value="Chromosome"/>
</dbReference>
<evidence type="ECO:0000313" key="1">
    <source>
        <dbReference type="EMBL" id="AEK63243.1"/>
    </source>
</evidence>
<reference evidence="1 2" key="1">
    <citation type="journal article" date="2004" name="Environ. Microbiol.">
        <title>Phylogeny-function analysis of (meta)genomic libraries: screening for expression of ribosomal RNA genes by large-insert library fluorescent in situ hybridization (LIL-FISH).</title>
        <authorList>
            <person name="Leveau J.H."/>
            <person name="Gerards S."/>
            <person name="de Boer W."/>
            <person name="van Veen J.A."/>
        </authorList>
    </citation>
    <scope>NUCLEOTIDE SEQUENCE [LARGE SCALE GENOMIC DNA]</scope>
    <source>
        <strain evidence="1 2">Ter331</strain>
    </source>
</reference>
<reference evidence="2" key="6">
    <citation type="submission" date="2011-05" db="EMBL/GenBank/DDBJ databases">
        <title>Complete sequence of Collimonas fungivorans Ter331.</title>
        <authorList>
            <person name="Leveau J.H."/>
        </authorList>
    </citation>
    <scope>NUCLEOTIDE SEQUENCE [LARGE SCALE GENOMIC DNA]</scope>
    <source>
        <strain evidence="2">Ter331</strain>
    </source>
</reference>
<reference evidence="1 2" key="5">
    <citation type="journal article" date="2011" name="ISME J.">
        <title>Dual transcriptional profiling of a bacterial/fungal confrontation: Collimonas fungivorans versus Aspergillus niger.</title>
        <authorList>
            <person name="Mela F."/>
            <person name="Fritsche K."/>
            <person name="de Boer W."/>
            <person name="van Veen J.A."/>
            <person name="de Graaff L.H."/>
            <person name="van den Berg M."/>
            <person name="Leveau J.H."/>
        </authorList>
    </citation>
    <scope>NUCLEOTIDE SEQUENCE [LARGE SCALE GENOMIC DNA]</scope>
    <source>
        <strain evidence="1 2">Ter331</strain>
    </source>
</reference>
<proteinExistence type="predicted"/>
<dbReference type="HOGENOM" id="CLU_2381221_0_0_4"/>
<accession>G0AD59</accession>
<gene>
    <name evidence="1" type="ordered locus">CFU_3419</name>
</gene>